<sequence length="108" mass="12127">MSVKLLEHMRDELISCGAVQNTPEFCEAWLGRSEGYIRTLRNHGTGPSVEALAICSHKLGHYAGRLRDGGNGQHLRLAEQFDRLKTLCDQAIAEHAERVWRAPDRMTA</sequence>
<keyword evidence="2" id="KW-1185">Reference proteome</keyword>
<proteinExistence type="predicted"/>
<reference evidence="1" key="1">
    <citation type="submission" date="2020-03" db="EMBL/GenBank/DDBJ databases">
        <title>Roseovarius gahaiensis sp. nov., isolated from Gahai Saline Lake, China.</title>
        <authorList>
            <person name="Sun X."/>
        </authorList>
    </citation>
    <scope>NUCLEOTIDE SEQUENCE</scope>
    <source>
        <strain evidence="1">GH877</strain>
    </source>
</reference>
<evidence type="ECO:0000313" key="2">
    <source>
        <dbReference type="Proteomes" id="UP000639775"/>
    </source>
</evidence>
<dbReference type="InterPro" id="IPR046734">
    <property type="entry name" value="DUF6626"/>
</dbReference>
<accession>A0A967EK78</accession>
<dbReference type="RefSeq" id="WP_167200042.1">
    <property type="nucleotide sequence ID" value="NZ_JAAORB010000053.1"/>
</dbReference>
<comment type="caution">
    <text evidence="1">The sequence shown here is derived from an EMBL/GenBank/DDBJ whole genome shotgun (WGS) entry which is preliminary data.</text>
</comment>
<dbReference type="Proteomes" id="UP000639775">
    <property type="component" value="Unassembled WGS sequence"/>
</dbReference>
<gene>
    <name evidence="1" type="ORF">HAT86_15665</name>
</gene>
<protein>
    <submittedName>
        <fullName evidence="1">Uncharacterized protein</fullName>
    </submittedName>
</protein>
<dbReference type="Pfam" id="PF20331">
    <property type="entry name" value="DUF6626"/>
    <property type="match status" value="1"/>
</dbReference>
<organism evidence="1 2">
    <name type="scientific">Roseovarius gahaiensis</name>
    <dbReference type="NCBI Taxonomy" id="2716691"/>
    <lineage>
        <taxon>Bacteria</taxon>
        <taxon>Pseudomonadati</taxon>
        <taxon>Pseudomonadota</taxon>
        <taxon>Alphaproteobacteria</taxon>
        <taxon>Rhodobacterales</taxon>
        <taxon>Roseobacteraceae</taxon>
        <taxon>Roseovarius</taxon>
    </lineage>
</organism>
<name>A0A967EK78_9RHOB</name>
<dbReference type="AlphaFoldDB" id="A0A967EK78"/>
<dbReference type="EMBL" id="JAAORB010000053">
    <property type="protein sequence ID" value="NHQ75887.1"/>
    <property type="molecule type" value="Genomic_DNA"/>
</dbReference>
<evidence type="ECO:0000313" key="1">
    <source>
        <dbReference type="EMBL" id="NHQ75887.1"/>
    </source>
</evidence>